<dbReference type="Pfam" id="PF04773">
    <property type="entry name" value="FecR"/>
    <property type="match status" value="1"/>
</dbReference>
<keyword evidence="1" id="KW-1133">Transmembrane helix</keyword>
<keyword evidence="1" id="KW-0812">Transmembrane</keyword>
<evidence type="ECO:0000313" key="5">
    <source>
        <dbReference type="EMBL" id="OIP97124.1"/>
    </source>
</evidence>
<proteinExistence type="predicted"/>
<dbReference type="InterPro" id="IPR006860">
    <property type="entry name" value="FecR"/>
</dbReference>
<reference evidence="5 6" key="1">
    <citation type="journal article" date="2016" name="Environ. Microbiol.">
        <title>Genomic resolution of a cold subsurface aquifer community provides metabolic insights for novel microbes adapted to high CO concentrations.</title>
        <authorList>
            <person name="Probst A.J."/>
            <person name="Castelle C.J."/>
            <person name="Singh A."/>
            <person name="Brown C.T."/>
            <person name="Anantharaman K."/>
            <person name="Sharon I."/>
            <person name="Hug L.A."/>
            <person name="Burstein D."/>
            <person name="Emerson J.B."/>
            <person name="Thomas B.C."/>
            <person name="Banfield J.F."/>
        </authorList>
    </citation>
    <scope>NUCLEOTIDE SEQUENCE [LARGE SCALE GENOMIC DNA]</scope>
    <source>
        <strain evidence="5">CG2_30_54_11</strain>
    </source>
</reference>
<evidence type="ECO:0000259" key="4">
    <source>
        <dbReference type="Pfam" id="PF13240"/>
    </source>
</evidence>
<dbReference type="PANTHER" id="PTHR38731:SF3">
    <property type="entry name" value="BLL6125 PROTEIN"/>
    <property type="match status" value="1"/>
</dbReference>
<feature type="domain" description="Zinc-ribbon" evidence="4">
    <location>
        <begin position="450"/>
        <end position="472"/>
    </location>
</feature>
<comment type="caution">
    <text evidence="5">The sequence shown here is derived from an EMBL/GenBank/DDBJ whole genome shotgun (WGS) entry which is preliminary data.</text>
</comment>
<sequence>MKKMIRSLTVMALLCSVVVGYSPATIALAASGSGTIQPAGEEITLDFSVLGGRITKSTADGWKYKYFIEGTVRPGETLSIAVSGNGTSSSAYNEAQDATMSVWFDAGEGIENRENVTLAPGVSGSLASSFIVPGDAHEVEVIGIIGNTFVNPNGGGSRSLILSAVFEVEKVEVTTPPALVSEEDITPMRPQVNAEEKDCTENAIVRFGDLYGEVNVRPNSEDDDAYIFAELGTCLKHDDRIRTLPRSGAILSWSDMSTYVMKEDSIIVLDIANERETKIGLIAGNIWVNLKRLVKDGSMEVEMSQAVAGIKGTTLICEDDGITSTVKVIEGTVEVTPNRGEPVFISDGELVAATSSGVGPIQPFSIEDEMATWDETTQEMTDQAIKDSKHGFWTSTMTLGAALLAVIIAAVLVTKNKKQKVTVPSANVVSPVGQATPSNFEQASQTGSIFCGQCGKSIPGTAEFCGKCGTKV</sequence>
<dbReference type="PANTHER" id="PTHR38731">
    <property type="entry name" value="LIPL45-RELATED LIPOPROTEIN-RELATED"/>
    <property type="match status" value="1"/>
</dbReference>
<evidence type="ECO:0000313" key="6">
    <source>
        <dbReference type="Proteomes" id="UP000183245"/>
    </source>
</evidence>
<keyword evidence="2" id="KW-0732">Signal</keyword>
<accession>A0A1J5IJ91</accession>
<feature type="domain" description="FecR protein" evidence="3">
    <location>
        <begin position="239"/>
        <end position="334"/>
    </location>
</feature>
<feature type="chain" id="PRO_5009634531" evidence="2">
    <location>
        <begin position="30"/>
        <end position="472"/>
    </location>
</feature>
<feature type="transmembrane region" description="Helical" evidence="1">
    <location>
        <begin position="392"/>
        <end position="413"/>
    </location>
</feature>
<keyword evidence="1" id="KW-0472">Membrane</keyword>
<dbReference type="Proteomes" id="UP000183245">
    <property type="component" value="Unassembled WGS sequence"/>
</dbReference>
<feature type="signal peptide" evidence="2">
    <location>
        <begin position="1"/>
        <end position="29"/>
    </location>
</feature>
<organism evidence="5 6">
    <name type="scientific">Candidatus Wirthbacteria bacterium CG2_30_54_11</name>
    <dbReference type="NCBI Taxonomy" id="1817892"/>
    <lineage>
        <taxon>Bacteria</taxon>
        <taxon>Candidatus Wirthbacteria</taxon>
    </lineage>
</organism>
<gene>
    <name evidence="5" type="ORF">AUK40_03950</name>
</gene>
<dbReference type="AlphaFoldDB" id="A0A1J5IJ91"/>
<dbReference type="EMBL" id="MNZT01000067">
    <property type="protein sequence ID" value="OIP97124.1"/>
    <property type="molecule type" value="Genomic_DNA"/>
</dbReference>
<name>A0A1J5IJ91_9BACT</name>
<dbReference type="STRING" id="1817892.AUK40_03950"/>
<evidence type="ECO:0000259" key="3">
    <source>
        <dbReference type="Pfam" id="PF04773"/>
    </source>
</evidence>
<evidence type="ECO:0000256" key="2">
    <source>
        <dbReference type="SAM" id="SignalP"/>
    </source>
</evidence>
<evidence type="ECO:0000256" key="1">
    <source>
        <dbReference type="SAM" id="Phobius"/>
    </source>
</evidence>
<protein>
    <submittedName>
        <fullName evidence="5">Uncharacterized protein</fullName>
    </submittedName>
</protein>
<dbReference type="InterPro" id="IPR026870">
    <property type="entry name" value="Zinc_ribbon_dom"/>
</dbReference>
<dbReference type="Pfam" id="PF13240">
    <property type="entry name" value="Zn_Ribbon_1"/>
    <property type="match status" value="1"/>
</dbReference>